<organism evidence="2">
    <name type="scientific">Lygus hesperus</name>
    <name type="common">Western plant bug</name>
    <dbReference type="NCBI Taxonomy" id="30085"/>
    <lineage>
        <taxon>Eukaryota</taxon>
        <taxon>Metazoa</taxon>
        <taxon>Ecdysozoa</taxon>
        <taxon>Arthropoda</taxon>
        <taxon>Hexapoda</taxon>
        <taxon>Insecta</taxon>
        <taxon>Pterygota</taxon>
        <taxon>Neoptera</taxon>
        <taxon>Paraneoptera</taxon>
        <taxon>Hemiptera</taxon>
        <taxon>Heteroptera</taxon>
        <taxon>Panheteroptera</taxon>
        <taxon>Cimicomorpha</taxon>
        <taxon>Miridae</taxon>
        <taxon>Mirini</taxon>
        <taxon>Lygus</taxon>
    </lineage>
</organism>
<accession>A0A0A9XWV6</accession>
<evidence type="ECO:0000256" key="1">
    <source>
        <dbReference type="SAM" id="MobiDB-lite"/>
    </source>
</evidence>
<feature type="region of interest" description="Disordered" evidence="1">
    <location>
        <begin position="81"/>
        <end position="130"/>
    </location>
</feature>
<sequence>SPSSEEEVKNYQDKMIKQGGRRTIIFKPQQPVWAKDYRQGAPKWSKCVVSKVLGDQTYEVTTMDGLTWKRHIDQLWTAVGSEEEDSVLGITETDQTPAEETVVQPSTPPQTPLTSIGSHGQPLQLPQERQ</sequence>
<name>A0A0A9XWV6_LYGHE</name>
<evidence type="ECO:0000313" key="2">
    <source>
        <dbReference type="EMBL" id="JAG23876.1"/>
    </source>
</evidence>
<dbReference type="AlphaFoldDB" id="A0A0A9XWV6"/>
<gene>
    <name evidence="2" type="ORF">CM83_58441</name>
</gene>
<dbReference type="EMBL" id="GBHO01019728">
    <property type="protein sequence ID" value="JAG23876.1"/>
    <property type="molecule type" value="Transcribed_RNA"/>
</dbReference>
<feature type="non-terminal residue" evidence="2">
    <location>
        <position position="1"/>
    </location>
</feature>
<protein>
    <submittedName>
        <fullName evidence="2">Uncharacterized protein K02A2.6</fullName>
    </submittedName>
</protein>
<reference evidence="2" key="2">
    <citation type="submission" date="2014-07" db="EMBL/GenBank/DDBJ databases">
        <authorList>
            <person name="Hull J."/>
        </authorList>
    </citation>
    <scope>NUCLEOTIDE SEQUENCE</scope>
</reference>
<reference evidence="2" key="1">
    <citation type="journal article" date="2014" name="PLoS ONE">
        <title>Transcriptome-Based Identification of ABC Transporters in the Western Tarnished Plant Bug Lygus hesperus.</title>
        <authorList>
            <person name="Hull J.J."/>
            <person name="Chaney K."/>
            <person name="Geib S.M."/>
            <person name="Fabrick J.A."/>
            <person name="Brent C.S."/>
            <person name="Walsh D."/>
            <person name="Lavine L.C."/>
        </authorList>
    </citation>
    <scope>NUCLEOTIDE SEQUENCE</scope>
</reference>
<proteinExistence type="predicted"/>